<dbReference type="Proteomes" id="UP000249555">
    <property type="component" value="Unassembled WGS sequence"/>
</dbReference>
<evidence type="ECO:0000259" key="3">
    <source>
        <dbReference type="PROSITE" id="PS50885"/>
    </source>
</evidence>
<dbReference type="InterPro" id="IPR003660">
    <property type="entry name" value="HAMP_dom"/>
</dbReference>
<dbReference type="InterPro" id="IPR001633">
    <property type="entry name" value="EAL_dom"/>
</dbReference>
<accession>A0A2W4YQU2</accession>
<evidence type="ECO:0000313" key="5">
    <source>
        <dbReference type="EMBL" id="PZO72084.1"/>
    </source>
</evidence>
<feature type="domain" description="HAMP" evidence="3">
    <location>
        <begin position="192"/>
        <end position="245"/>
    </location>
</feature>
<dbReference type="NCBIfam" id="TIGR00254">
    <property type="entry name" value="GGDEF"/>
    <property type="match status" value="1"/>
</dbReference>
<protein>
    <recommendedName>
        <fullName evidence="7">GGDEF-domain containing protein</fullName>
    </recommendedName>
</protein>
<dbReference type="Pfam" id="PF00563">
    <property type="entry name" value="EAL"/>
    <property type="match status" value="1"/>
</dbReference>
<dbReference type="AlphaFoldDB" id="A0A2W4YQU2"/>
<feature type="transmembrane region" description="Helical" evidence="1">
    <location>
        <begin position="169"/>
        <end position="190"/>
    </location>
</feature>
<dbReference type="InterPro" id="IPR035919">
    <property type="entry name" value="EAL_sf"/>
</dbReference>
<evidence type="ECO:0000256" key="1">
    <source>
        <dbReference type="SAM" id="Phobius"/>
    </source>
</evidence>
<dbReference type="PANTHER" id="PTHR44757">
    <property type="entry name" value="DIGUANYLATE CYCLASE DGCP"/>
    <property type="match status" value="1"/>
</dbReference>
<dbReference type="GO" id="GO:0016020">
    <property type="term" value="C:membrane"/>
    <property type="evidence" value="ECO:0007669"/>
    <property type="project" value="InterPro"/>
</dbReference>
<dbReference type="Gene3D" id="3.20.20.450">
    <property type="entry name" value="EAL domain"/>
    <property type="match status" value="1"/>
</dbReference>
<dbReference type="GO" id="GO:0007165">
    <property type="term" value="P:signal transduction"/>
    <property type="evidence" value="ECO:0007669"/>
    <property type="project" value="InterPro"/>
</dbReference>
<dbReference type="SMART" id="SM00267">
    <property type="entry name" value="GGDEF"/>
    <property type="match status" value="1"/>
</dbReference>
<gene>
    <name evidence="5" type="ORF">DI640_13595</name>
</gene>
<evidence type="ECO:0000259" key="4">
    <source>
        <dbReference type="PROSITE" id="PS50887"/>
    </source>
</evidence>
<dbReference type="SMART" id="SM00052">
    <property type="entry name" value="EAL"/>
    <property type="match status" value="1"/>
</dbReference>
<dbReference type="CDD" id="cd01949">
    <property type="entry name" value="GGDEF"/>
    <property type="match status" value="1"/>
</dbReference>
<dbReference type="CDD" id="cd01948">
    <property type="entry name" value="EAL"/>
    <property type="match status" value="1"/>
</dbReference>
<dbReference type="InterPro" id="IPR029787">
    <property type="entry name" value="Nucleotide_cyclase"/>
</dbReference>
<feature type="domain" description="EAL" evidence="2">
    <location>
        <begin position="422"/>
        <end position="674"/>
    </location>
</feature>
<dbReference type="InterPro" id="IPR052155">
    <property type="entry name" value="Biofilm_reg_signaling"/>
</dbReference>
<dbReference type="GO" id="GO:0003824">
    <property type="term" value="F:catalytic activity"/>
    <property type="evidence" value="ECO:0007669"/>
    <property type="project" value="UniProtKB-ARBA"/>
</dbReference>
<keyword evidence="1" id="KW-0812">Transmembrane</keyword>
<dbReference type="PANTHER" id="PTHR44757:SF2">
    <property type="entry name" value="BIOFILM ARCHITECTURE MAINTENANCE PROTEIN MBAA"/>
    <property type="match status" value="1"/>
</dbReference>
<keyword evidence="1" id="KW-0472">Membrane</keyword>
<reference evidence="5 6" key="1">
    <citation type="submission" date="2017-08" db="EMBL/GenBank/DDBJ databases">
        <title>Infants hospitalized years apart are colonized by the same room-sourced microbial strains.</title>
        <authorList>
            <person name="Brooks B."/>
            <person name="Olm M.R."/>
            <person name="Firek B.A."/>
            <person name="Baker R."/>
            <person name="Thomas B.C."/>
            <person name="Morowitz M.J."/>
            <person name="Banfield J.F."/>
        </authorList>
    </citation>
    <scope>NUCLEOTIDE SEQUENCE [LARGE SCALE GENOMIC DNA]</scope>
    <source>
        <strain evidence="5">S2_018_000_R3_119</strain>
    </source>
</reference>
<evidence type="ECO:0008006" key="7">
    <source>
        <dbReference type="Google" id="ProtNLM"/>
    </source>
</evidence>
<proteinExistence type="predicted"/>
<dbReference type="Pfam" id="PF00672">
    <property type="entry name" value="HAMP"/>
    <property type="match status" value="1"/>
</dbReference>
<dbReference type="PROSITE" id="PS50883">
    <property type="entry name" value="EAL"/>
    <property type="match status" value="1"/>
</dbReference>
<dbReference type="SUPFAM" id="SSF55073">
    <property type="entry name" value="Nucleotide cyclase"/>
    <property type="match status" value="1"/>
</dbReference>
<dbReference type="SUPFAM" id="SSF141868">
    <property type="entry name" value="EAL domain-like"/>
    <property type="match status" value="1"/>
</dbReference>
<dbReference type="Gene3D" id="6.10.340.10">
    <property type="match status" value="1"/>
</dbReference>
<dbReference type="Pfam" id="PF00990">
    <property type="entry name" value="GGDEF"/>
    <property type="match status" value="1"/>
</dbReference>
<dbReference type="EMBL" id="QFMX01000016">
    <property type="protein sequence ID" value="PZO72084.1"/>
    <property type="molecule type" value="Genomic_DNA"/>
</dbReference>
<sequence length="683" mass="74922">MALALLAIGLSVSNKIHQADLRITRLSEALGHEDRLDQAQRWLRQDIGRLTRDAERGVKVSNASWRDLRERIADFKRRSSQTTRSPDGRSQVRSAPIKEVQQAAAAFAKASDQLIETSRLRPSGIKSAMPRFLGSLTALETSRSQARRALTSAIWKAADQNRRESRRDIVSVLLGGLVIVAMVFGMAIWLRRRLVSPITVMAARLREFKVGASDGEVPGLERADELGDLARGLYEYRNAVESRRAAERRAEFLANHDMLTGLANRLLFENRLAHELARSARTGDIVAVFAVDLDAFKAINDRLGHAGGDRVLKRTAQLLSSCVRGDDLVARIGGDEFAIIQVARSQPVAAEALISRIFKMASAPSDEGVAIKMSVGVALSEPGQAGEELHERADLALYRAKVDGRNTARIYDKHLKDEESQRVQLARDLENAISANELRLAFQPIADTVSLEIVAYEALLRWLHPSRGEIPPDVFVPIAESSGLIGTIGSWMIDQALRAASTWDPRISLAINLSPIQFRSVSLAAEIRDLSRQWGVAFDRLELEVTESATLLGFQRDNVLATLKTLRDYGAKVVMDDFGTGHSSLSNLKEFTFDKIKIDRSFVATMDSHASSSSIVKATIGLGKSLGLIIVAEGVETDQQLSILRQWGCDQVQGFLIELPADCSAVASAGQHAMCASRSGRKP</sequence>
<evidence type="ECO:0000259" key="2">
    <source>
        <dbReference type="PROSITE" id="PS50883"/>
    </source>
</evidence>
<dbReference type="PROSITE" id="PS50885">
    <property type="entry name" value="HAMP"/>
    <property type="match status" value="1"/>
</dbReference>
<organism evidence="5 6">
    <name type="scientific">Sphingomonas taxi</name>
    <dbReference type="NCBI Taxonomy" id="1549858"/>
    <lineage>
        <taxon>Bacteria</taxon>
        <taxon>Pseudomonadati</taxon>
        <taxon>Pseudomonadota</taxon>
        <taxon>Alphaproteobacteria</taxon>
        <taxon>Sphingomonadales</taxon>
        <taxon>Sphingomonadaceae</taxon>
        <taxon>Sphingomonas</taxon>
    </lineage>
</organism>
<feature type="domain" description="GGDEF" evidence="4">
    <location>
        <begin position="284"/>
        <end position="413"/>
    </location>
</feature>
<dbReference type="FunFam" id="3.30.70.270:FF:000001">
    <property type="entry name" value="Diguanylate cyclase domain protein"/>
    <property type="match status" value="1"/>
</dbReference>
<dbReference type="Gene3D" id="3.30.70.270">
    <property type="match status" value="1"/>
</dbReference>
<dbReference type="InterPro" id="IPR000160">
    <property type="entry name" value="GGDEF_dom"/>
</dbReference>
<dbReference type="PROSITE" id="PS50887">
    <property type="entry name" value="GGDEF"/>
    <property type="match status" value="1"/>
</dbReference>
<evidence type="ECO:0000313" key="6">
    <source>
        <dbReference type="Proteomes" id="UP000249555"/>
    </source>
</evidence>
<name>A0A2W4YQU2_9SPHN</name>
<keyword evidence="1" id="KW-1133">Transmembrane helix</keyword>
<comment type="caution">
    <text evidence="5">The sequence shown here is derived from an EMBL/GenBank/DDBJ whole genome shotgun (WGS) entry which is preliminary data.</text>
</comment>
<dbReference type="InterPro" id="IPR043128">
    <property type="entry name" value="Rev_trsase/Diguanyl_cyclase"/>
</dbReference>